<gene>
    <name evidence="2" type="ORF">QFZ53_002288</name>
</gene>
<dbReference type="RefSeq" id="WP_307296469.1">
    <property type="nucleotide sequence ID" value="NZ_JAUSXV010000001.1"/>
</dbReference>
<dbReference type="Proteomes" id="UP001244427">
    <property type="component" value="Unassembled WGS sequence"/>
</dbReference>
<evidence type="ECO:0008006" key="4">
    <source>
        <dbReference type="Google" id="ProtNLM"/>
    </source>
</evidence>
<dbReference type="AlphaFoldDB" id="A0AAW8F0J4"/>
<protein>
    <recommendedName>
        <fullName evidence="4">Lipoprotein</fullName>
    </recommendedName>
</protein>
<organism evidence="2 3">
    <name type="scientific">Microbacterium natoriense</name>
    <dbReference type="NCBI Taxonomy" id="284570"/>
    <lineage>
        <taxon>Bacteria</taxon>
        <taxon>Bacillati</taxon>
        <taxon>Actinomycetota</taxon>
        <taxon>Actinomycetes</taxon>
        <taxon>Micrococcales</taxon>
        <taxon>Microbacteriaceae</taxon>
        <taxon>Microbacterium</taxon>
    </lineage>
</organism>
<evidence type="ECO:0000313" key="3">
    <source>
        <dbReference type="Proteomes" id="UP001244427"/>
    </source>
</evidence>
<evidence type="ECO:0000313" key="2">
    <source>
        <dbReference type="EMBL" id="MDQ0648092.1"/>
    </source>
</evidence>
<evidence type="ECO:0000256" key="1">
    <source>
        <dbReference type="SAM" id="SignalP"/>
    </source>
</evidence>
<keyword evidence="3" id="KW-1185">Reference proteome</keyword>
<accession>A0AAW8F0J4</accession>
<name>A0AAW8F0J4_9MICO</name>
<sequence>MNRRRQARWTTPVLVLAALLPASGCAVNACPAVGYSYDGPAVIRFAPVLPPAATVASCFGEECTPAAAVAASGDWKVPQEAPYIPAGSIAAGEIRSLRVVAATSSEVLVDGTYEIPIEMEPEGVFGQCPGPFRFEPVAVEWEP</sequence>
<feature type="signal peptide" evidence="1">
    <location>
        <begin position="1"/>
        <end position="28"/>
    </location>
</feature>
<reference evidence="2 3" key="1">
    <citation type="submission" date="2023-07" db="EMBL/GenBank/DDBJ databases">
        <title>Comparative genomics of wheat-associated soil bacteria to identify genetic determinants of phenazine resistance.</title>
        <authorList>
            <person name="Mouncey N."/>
        </authorList>
    </citation>
    <scope>NUCLEOTIDE SEQUENCE [LARGE SCALE GENOMIC DNA]</scope>
    <source>
        <strain evidence="2 3">W4I9-1</strain>
    </source>
</reference>
<comment type="caution">
    <text evidence="2">The sequence shown here is derived from an EMBL/GenBank/DDBJ whole genome shotgun (WGS) entry which is preliminary data.</text>
</comment>
<dbReference type="EMBL" id="JAUSXV010000001">
    <property type="protein sequence ID" value="MDQ0648092.1"/>
    <property type="molecule type" value="Genomic_DNA"/>
</dbReference>
<keyword evidence="1" id="KW-0732">Signal</keyword>
<proteinExistence type="predicted"/>
<feature type="chain" id="PRO_5043488289" description="Lipoprotein" evidence="1">
    <location>
        <begin position="29"/>
        <end position="143"/>
    </location>
</feature>